<name>A0A8B9WFB6_BOSMU</name>
<dbReference type="Proteomes" id="UP000694520">
    <property type="component" value="Chromosome 5"/>
</dbReference>
<reference evidence="1" key="3">
    <citation type="submission" date="2025-09" db="UniProtKB">
        <authorList>
            <consortium name="Ensembl"/>
        </authorList>
    </citation>
    <scope>IDENTIFICATION</scope>
</reference>
<proteinExistence type="predicted"/>
<dbReference type="Ensembl" id="ENSBGRT00000006744.1">
    <property type="protein sequence ID" value="ENSBGRP00000005891.1"/>
    <property type="gene ID" value="ENSBGRG00000003615.1"/>
</dbReference>
<reference evidence="1" key="2">
    <citation type="submission" date="2025-08" db="UniProtKB">
        <authorList>
            <consortium name="Ensembl"/>
        </authorList>
    </citation>
    <scope>IDENTIFICATION</scope>
</reference>
<protein>
    <submittedName>
        <fullName evidence="1">Uncharacterized protein</fullName>
    </submittedName>
</protein>
<reference evidence="1" key="1">
    <citation type="submission" date="2019-05" db="EMBL/GenBank/DDBJ databases">
        <authorList>
            <person name="Zhang S."/>
            <person name="Liu J."/>
        </authorList>
    </citation>
    <scope>NUCLEOTIDE SEQUENCE [LARGE SCALE GENOMIC DNA]</scope>
</reference>
<keyword evidence="2" id="KW-1185">Reference proteome</keyword>
<sequence>MGLFCLLAAFLLLFAM</sequence>
<dbReference type="AlphaFoldDB" id="A0A8B9WFB6"/>
<organism evidence="1 2">
    <name type="scientific">Bos mutus grunniens</name>
    <name type="common">Wild yak</name>
    <name type="synonym">Bos grunniens</name>
    <dbReference type="NCBI Taxonomy" id="30521"/>
    <lineage>
        <taxon>Eukaryota</taxon>
        <taxon>Metazoa</taxon>
        <taxon>Chordata</taxon>
        <taxon>Craniata</taxon>
        <taxon>Vertebrata</taxon>
        <taxon>Euteleostomi</taxon>
        <taxon>Mammalia</taxon>
        <taxon>Eutheria</taxon>
        <taxon>Laurasiatheria</taxon>
        <taxon>Artiodactyla</taxon>
        <taxon>Ruminantia</taxon>
        <taxon>Pecora</taxon>
        <taxon>Bovidae</taxon>
        <taxon>Bovinae</taxon>
        <taxon>Bos</taxon>
    </lineage>
</organism>
<evidence type="ECO:0000313" key="2">
    <source>
        <dbReference type="Proteomes" id="UP000694520"/>
    </source>
</evidence>
<accession>A0A8B9WFB6</accession>
<evidence type="ECO:0000313" key="1">
    <source>
        <dbReference type="Ensembl" id="ENSBGRP00000005891.1"/>
    </source>
</evidence>